<organism evidence="2 3">
    <name type="scientific">Mola mola</name>
    <name type="common">Ocean sunfish</name>
    <name type="synonym">Tetraodon mola</name>
    <dbReference type="NCBI Taxonomy" id="94237"/>
    <lineage>
        <taxon>Eukaryota</taxon>
        <taxon>Metazoa</taxon>
        <taxon>Chordata</taxon>
        <taxon>Craniata</taxon>
        <taxon>Vertebrata</taxon>
        <taxon>Euteleostomi</taxon>
        <taxon>Actinopterygii</taxon>
        <taxon>Neopterygii</taxon>
        <taxon>Teleostei</taxon>
        <taxon>Neoteleostei</taxon>
        <taxon>Acanthomorphata</taxon>
        <taxon>Eupercaria</taxon>
        <taxon>Tetraodontiformes</taxon>
        <taxon>Molidae</taxon>
        <taxon>Mola</taxon>
    </lineage>
</organism>
<keyword evidence="3" id="KW-1185">Reference proteome</keyword>
<evidence type="ECO:0000256" key="1">
    <source>
        <dbReference type="SAM" id="Phobius"/>
    </source>
</evidence>
<keyword evidence="1" id="KW-0812">Transmembrane</keyword>
<dbReference type="STRING" id="94237.ENSMMOP00000017983"/>
<proteinExistence type="predicted"/>
<accession>A0A3Q3WRZ7</accession>
<dbReference type="Ensembl" id="ENSMMOT00000018276.1">
    <property type="protein sequence ID" value="ENSMMOP00000017983.1"/>
    <property type="gene ID" value="ENSMMOG00000013641.1"/>
</dbReference>
<evidence type="ECO:0000313" key="2">
    <source>
        <dbReference type="Ensembl" id="ENSMMOP00000017983.1"/>
    </source>
</evidence>
<keyword evidence="1" id="KW-1133">Transmembrane helix</keyword>
<dbReference type="AlphaFoldDB" id="A0A3Q3WRZ7"/>
<evidence type="ECO:0000313" key="3">
    <source>
        <dbReference type="Proteomes" id="UP000261620"/>
    </source>
</evidence>
<feature type="transmembrane region" description="Helical" evidence="1">
    <location>
        <begin position="12"/>
        <end position="36"/>
    </location>
</feature>
<name>A0A3Q3WRZ7_MOLML</name>
<keyword evidence="1" id="KW-0472">Membrane</keyword>
<dbReference type="Proteomes" id="UP000261620">
    <property type="component" value="Unplaced"/>
</dbReference>
<reference evidence="2" key="1">
    <citation type="submission" date="2025-08" db="UniProtKB">
        <authorList>
            <consortium name="Ensembl"/>
        </authorList>
    </citation>
    <scope>IDENTIFICATION</scope>
</reference>
<sequence>QADYDGVGTFLGIVFVFLNTSIVPNGIIMFCTVFVADIPKHHCLIPEVNLLSQQCTSIIWLPCVVNGKLQLSSCSRYRLDVVTNLSAQGFVPSRDVKLTDLEQEGCVDGWNYGKHVYQSTIVTEVSLIICLDVFRGV</sequence>
<protein>
    <submittedName>
        <fullName evidence="2">Uncharacterized protein</fullName>
    </submittedName>
</protein>
<reference evidence="2" key="2">
    <citation type="submission" date="2025-09" db="UniProtKB">
        <authorList>
            <consortium name="Ensembl"/>
        </authorList>
    </citation>
    <scope>IDENTIFICATION</scope>
</reference>